<protein>
    <recommendedName>
        <fullName evidence="3">Glycosyltransferase subfamily 4-like N-terminal domain-containing protein</fullName>
    </recommendedName>
</protein>
<evidence type="ECO:0008006" key="3">
    <source>
        <dbReference type="Google" id="ProtNLM"/>
    </source>
</evidence>
<dbReference type="AlphaFoldDB" id="M5UQ40"/>
<evidence type="ECO:0000313" key="2">
    <source>
        <dbReference type="Proteomes" id="UP000011885"/>
    </source>
</evidence>
<gene>
    <name evidence="1" type="ORF">RSSM_00468</name>
</gene>
<name>M5UQ40_9BACT</name>
<organism evidence="1 2">
    <name type="scientific">Rhodopirellula sallentina SM41</name>
    <dbReference type="NCBI Taxonomy" id="1263870"/>
    <lineage>
        <taxon>Bacteria</taxon>
        <taxon>Pseudomonadati</taxon>
        <taxon>Planctomycetota</taxon>
        <taxon>Planctomycetia</taxon>
        <taxon>Pirellulales</taxon>
        <taxon>Pirellulaceae</taxon>
        <taxon>Rhodopirellula</taxon>
    </lineage>
</organism>
<dbReference type="EMBL" id="ANOH01000045">
    <property type="protein sequence ID" value="EMI58108.1"/>
    <property type="molecule type" value="Genomic_DNA"/>
</dbReference>
<dbReference type="SUPFAM" id="SSF53756">
    <property type="entry name" value="UDP-Glycosyltransferase/glycogen phosphorylase"/>
    <property type="match status" value="1"/>
</dbReference>
<keyword evidence="2" id="KW-1185">Reference proteome</keyword>
<dbReference type="Proteomes" id="UP000011885">
    <property type="component" value="Unassembled WGS sequence"/>
</dbReference>
<sequence>MPRHAGVSVGQHFQAHIAIEIVSRRISKTMKIAFICGSLEPGRDGVGDYTRRLAGELIRKGHDARIVAAHDKGLPTGSTFVEESQDDFGTKIETYRLDKGTKWSEREAKILRIFDESTPDLVSLQFVPYSFHGKGFPFRFVSMIQTIAAEFSLQWQVMFHELWLGIGTEARLKEKLVGAIQKRIVSKIVRALPHAVLHSNTELSCSILAEQGLQCERLPLFSNIPRERSAAGNRVEIGFDDLDLIAIHFGSYSRNIRGTLSTVMRIHREARSKGKRLALISAGNSGRYGNDTVNALRDLIGEDRVKLFGKLEPRKISWLLTLADVGISKSSILNWQKSGSVLAMLEHGLNVYLQRTDRTSLLPLIGRATETEDDLVLQASERSGTLSRVADTMAQIWTDK</sequence>
<accession>M5UQ40</accession>
<dbReference type="Gene3D" id="3.40.50.2000">
    <property type="entry name" value="Glycogen Phosphorylase B"/>
    <property type="match status" value="1"/>
</dbReference>
<proteinExistence type="predicted"/>
<comment type="caution">
    <text evidence="1">The sequence shown here is derived from an EMBL/GenBank/DDBJ whole genome shotgun (WGS) entry which is preliminary data.</text>
</comment>
<evidence type="ECO:0000313" key="1">
    <source>
        <dbReference type="EMBL" id="EMI58108.1"/>
    </source>
</evidence>
<dbReference type="PATRIC" id="fig|1263870.3.peg.511"/>
<reference evidence="1 2" key="1">
    <citation type="journal article" date="2013" name="Mar. Genomics">
        <title>Expression of sulfatases in Rhodopirellula baltica and the diversity of sulfatases in the genus Rhodopirellula.</title>
        <authorList>
            <person name="Wegner C.E."/>
            <person name="Richter-Heitmann T."/>
            <person name="Klindworth A."/>
            <person name="Klockow C."/>
            <person name="Richter M."/>
            <person name="Achstetter T."/>
            <person name="Glockner F.O."/>
            <person name="Harder J."/>
        </authorList>
    </citation>
    <scope>NUCLEOTIDE SEQUENCE [LARGE SCALE GENOMIC DNA]</scope>
    <source>
        <strain evidence="1 2">SM41</strain>
    </source>
</reference>